<reference evidence="13" key="1">
    <citation type="submission" date="2023-03" db="EMBL/GenBank/DDBJ databases">
        <title>Electrophorus voltai genome.</title>
        <authorList>
            <person name="Bian C."/>
        </authorList>
    </citation>
    <scope>NUCLEOTIDE SEQUENCE</scope>
    <source>
        <strain evidence="13">CB-2022</strain>
        <tissue evidence="13">Muscle</tissue>
    </source>
</reference>
<feature type="transmembrane region" description="Helical" evidence="11">
    <location>
        <begin position="797"/>
        <end position="824"/>
    </location>
</feature>
<keyword evidence="7" id="KW-0256">Endoplasmic reticulum</keyword>
<sequence length="1065" mass="115843">MRLKASVFASFCLIIELLGIALYLRGFFPVPVKSSLSSKSKLSDQPAEPLAGSGPNSTQLPPPLFKRVVIMLIDALREDFVFGPNGKRFMPFTRQIVEEGSSHGFIAKARAPTVTMPRIKALTTGSIPGFIDVVMNLNSPALLEDNLIRQAKDAGKRIVFYGDDTWVRLFPRLFAEHDGTTSFFVSDYTEVDNNVTRHLDSTLKRADWDVLILHYLGLDHIGHISGPHSALIGPKLLEMDDIIKKIHTSLTARVAPSPCPVPESEDAPPDLLVLCSDHGMSETGSHGGSSEPEVSTPLVLISLAFPRKGGAFQPSTVEQVDLAPTLALALALPIPRNSVGRLLPAVVEQAPLREQLRLLHLNGHQLSSLLRDSNPTYQRQDGYELFRVAEKAHGNWMKLYLEGNTSEVLGNLGRKVLKQYLEALQSMSLALSKQLGRYDMYSMIVGMGLILEVLALLLLAMPEALGGAACVDVPLAPACLSLPFCLLGLLACSTHVLMCTSAEANCYFCSLPWPLAFSALLFVAALLCSLAAMAGKRFSLAGDPRPKVSAPGPVGRLQAGKAARDELAMLSVSGHGDIRPTGAHPHAIEAHSDLHPSHLCHICSVAGGNIAETAGSSFLAQTRSQVPGDSSLDWTLSELDILLLTGTVGQTLSLGASSFIEEEHQTWYFLLNTLCLAVFQDVCRKYFKERRALDEEREESSLLPSTTDGDPLQPSFSPATELGVSLGAEKWLALTTPLLTLVCCRLLRSLNQTGVQWAHLPDLGHWLNNGDHKVFLSVLAVFSLLLIFLLVQRHCSLVSTIALALGLLGIYSYRAAVGSVLFPWQHTSRSISKGTGEARFVYVFVLGILFTGVKDLLCSQVTAAGGGGHLRSRGLWEVYSGMVLLVALLLRPHNLPTLACCLLLQTLMVQFVWERLRYDAAQITIMHYWFGQAFFYFQGNSNNIATVDISVGFVGLESYVEVPAVILTAFCTYAGPVLWACHLMCYLSSERDRAAGALSHGCYCLAVLRSVPAALYVALTTALRYHLFIWSVFSPKLLYEATHVLIAAAACLIFTAVDHDHACSL</sequence>
<accession>A0AAD9E214</accession>
<dbReference type="Gene3D" id="3.40.720.10">
    <property type="entry name" value="Alkaline Phosphatase, subunit A"/>
    <property type="match status" value="1"/>
</dbReference>
<name>A0AAD9E214_9TELE</name>
<feature type="transmembrane region" description="Helical" evidence="11">
    <location>
        <begin position="7"/>
        <end position="28"/>
    </location>
</feature>
<dbReference type="SUPFAM" id="SSF53649">
    <property type="entry name" value="Alkaline phosphatase-like"/>
    <property type="match status" value="1"/>
</dbReference>
<keyword evidence="5" id="KW-0808">Transferase</keyword>
<feature type="transmembrane region" description="Helical" evidence="11">
    <location>
        <begin position="774"/>
        <end position="791"/>
    </location>
</feature>
<feature type="domain" description="GPI ethanolamine phosphate transferase 2 C-terminal" evidence="12">
    <location>
        <begin position="731"/>
        <end position="1045"/>
    </location>
</feature>
<evidence type="ECO:0000256" key="11">
    <source>
        <dbReference type="SAM" id="Phobius"/>
    </source>
</evidence>
<dbReference type="GO" id="GO:0005789">
    <property type="term" value="C:endoplasmic reticulum membrane"/>
    <property type="evidence" value="ECO:0007669"/>
    <property type="project" value="UniProtKB-SubCell"/>
</dbReference>
<evidence type="ECO:0000256" key="7">
    <source>
        <dbReference type="ARBA" id="ARBA00022824"/>
    </source>
</evidence>
<comment type="caution">
    <text evidence="13">The sequence shown here is derived from an EMBL/GenBank/DDBJ whole genome shotgun (WGS) entry which is preliminary data.</text>
</comment>
<protein>
    <recommendedName>
        <fullName evidence="12">GPI ethanolamine phosphate transferase 2 C-terminal domain-containing protein</fullName>
    </recommendedName>
</protein>
<dbReference type="Proteomes" id="UP001239994">
    <property type="component" value="Unassembled WGS sequence"/>
</dbReference>
<evidence type="ECO:0000256" key="1">
    <source>
        <dbReference type="ARBA" id="ARBA00004477"/>
    </source>
</evidence>
<evidence type="ECO:0000256" key="4">
    <source>
        <dbReference type="ARBA" id="ARBA00022502"/>
    </source>
</evidence>
<proteinExistence type="inferred from homology"/>
<dbReference type="GO" id="GO:0006506">
    <property type="term" value="P:GPI anchor biosynthetic process"/>
    <property type="evidence" value="ECO:0007669"/>
    <property type="project" value="UniProtKB-KW"/>
</dbReference>
<comment type="subcellular location">
    <subcellularLocation>
        <location evidence="1">Endoplasmic reticulum membrane</location>
        <topology evidence="1">Multi-pass membrane protein</topology>
    </subcellularLocation>
</comment>
<evidence type="ECO:0000256" key="9">
    <source>
        <dbReference type="ARBA" id="ARBA00023136"/>
    </source>
</evidence>
<dbReference type="CDD" id="cd16024">
    <property type="entry name" value="GPI_EPT_2"/>
    <property type="match status" value="1"/>
</dbReference>
<comment type="similarity">
    <text evidence="3">Belongs to the PIGG/PIGN/PIGO family. PIGG subfamily.</text>
</comment>
<evidence type="ECO:0000256" key="6">
    <source>
        <dbReference type="ARBA" id="ARBA00022692"/>
    </source>
</evidence>
<dbReference type="PANTHER" id="PTHR23072">
    <property type="entry name" value="PHOSPHATIDYLINOSITOL GLYCAN-RELATED"/>
    <property type="match status" value="1"/>
</dbReference>
<dbReference type="InterPro" id="IPR002591">
    <property type="entry name" value="Phosphodiest/P_Trfase"/>
</dbReference>
<evidence type="ECO:0000256" key="2">
    <source>
        <dbReference type="ARBA" id="ARBA00004687"/>
    </source>
</evidence>
<evidence type="ECO:0000259" key="12">
    <source>
        <dbReference type="Pfam" id="PF19316"/>
    </source>
</evidence>
<gene>
    <name evidence="13" type="ORF">P4O66_020149</name>
</gene>
<dbReference type="PANTHER" id="PTHR23072:SF0">
    <property type="entry name" value="GPI ETHANOLAMINE PHOSPHATE TRANSFERASE 2"/>
    <property type="match status" value="1"/>
</dbReference>
<dbReference type="InterPro" id="IPR037674">
    <property type="entry name" value="PIG-G_N"/>
</dbReference>
<dbReference type="FunFam" id="3.40.720.10:FF:000018">
    <property type="entry name" value="Putative GPI ethanolamine phosphate transferase 2"/>
    <property type="match status" value="1"/>
</dbReference>
<dbReference type="Pfam" id="PF01663">
    <property type="entry name" value="Phosphodiest"/>
    <property type="match status" value="1"/>
</dbReference>
<dbReference type="InterPro" id="IPR017850">
    <property type="entry name" value="Alkaline_phosphatase_core_sf"/>
</dbReference>
<feature type="transmembrane region" description="Helical" evidence="11">
    <location>
        <begin position="836"/>
        <end position="853"/>
    </location>
</feature>
<evidence type="ECO:0000256" key="3">
    <source>
        <dbReference type="ARBA" id="ARBA00005315"/>
    </source>
</evidence>
<feature type="transmembrane region" description="Helical" evidence="11">
    <location>
        <begin position="997"/>
        <end position="1017"/>
    </location>
</feature>
<evidence type="ECO:0000256" key="5">
    <source>
        <dbReference type="ARBA" id="ARBA00022679"/>
    </source>
</evidence>
<keyword evidence="10" id="KW-0325">Glycoprotein</keyword>
<dbReference type="AlphaFoldDB" id="A0AAD9E214"/>
<comment type="pathway">
    <text evidence="2">Glycolipid biosynthesis; glycosylphosphatidylinositol-anchor biosynthesis.</text>
</comment>
<keyword evidence="8 11" id="KW-1133">Transmembrane helix</keyword>
<keyword evidence="9 11" id="KW-0472">Membrane</keyword>
<evidence type="ECO:0000313" key="14">
    <source>
        <dbReference type="Proteomes" id="UP001239994"/>
    </source>
</evidence>
<feature type="transmembrane region" description="Helical" evidence="11">
    <location>
        <begin position="964"/>
        <end position="985"/>
    </location>
</feature>
<dbReference type="InterPro" id="IPR045687">
    <property type="entry name" value="PIGG/GPI7_C"/>
</dbReference>
<organism evidence="13 14">
    <name type="scientific">Electrophorus voltai</name>
    <dbReference type="NCBI Taxonomy" id="2609070"/>
    <lineage>
        <taxon>Eukaryota</taxon>
        <taxon>Metazoa</taxon>
        <taxon>Chordata</taxon>
        <taxon>Craniata</taxon>
        <taxon>Vertebrata</taxon>
        <taxon>Euteleostomi</taxon>
        <taxon>Actinopterygii</taxon>
        <taxon>Neopterygii</taxon>
        <taxon>Teleostei</taxon>
        <taxon>Ostariophysi</taxon>
        <taxon>Gymnotiformes</taxon>
        <taxon>Gymnotoidei</taxon>
        <taxon>Gymnotidae</taxon>
        <taxon>Electrophorus</taxon>
    </lineage>
</organism>
<keyword evidence="6 11" id="KW-0812">Transmembrane</keyword>
<feature type="transmembrane region" description="Helical" evidence="11">
    <location>
        <begin position="440"/>
        <end position="461"/>
    </location>
</feature>
<feature type="transmembrane region" description="Helical" evidence="11">
    <location>
        <begin position="1037"/>
        <end position="1057"/>
    </location>
</feature>
<dbReference type="GO" id="GO:0051267">
    <property type="term" value="F:CP2 mannose-ethanolamine phosphotransferase activity"/>
    <property type="evidence" value="ECO:0007669"/>
    <property type="project" value="TreeGrafter"/>
</dbReference>
<dbReference type="InterPro" id="IPR039527">
    <property type="entry name" value="PIGG/GPI7"/>
</dbReference>
<evidence type="ECO:0000313" key="13">
    <source>
        <dbReference type="EMBL" id="KAK1804105.1"/>
    </source>
</evidence>
<feature type="transmembrane region" description="Helical" evidence="11">
    <location>
        <begin position="516"/>
        <end position="535"/>
    </location>
</feature>
<keyword evidence="4" id="KW-0337">GPI-anchor biosynthesis</keyword>
<evidence type="ECO:0000256" key="10">
    <source>
        <dbReference type="ARBA" id="ARBA00023180"/>
    </source>
</evidence>
<evidence type="ECO:0000256" key="8">
    <source>
        <dbReference type="ARBA" id="ARBA00022989"/>
    </source>
</evidence>
<feature type="transmembrane region" description="Helical" evidence="11">
    <location>
        <begin position="473"/>
        <end position="496"/>
    </location>
</feature>
<keyword evidence="14" id="KW-1185">Reference proteome</keyword>
<dbReference type="EMBL" id="JAROKS010000004">
    <property type="protein sequence ID" value="KAK1804105.1"/>
    <property type="molecule type" value="Genomic_DNA"/>
</dbReference>
<dbReference type="Pfam" id="PF19316">
    <property type="entry name" value="PIGO_PIGG"/>
    <property type="match status" value="1"/>
</dbReference>